<dbReference type="EMBL" id="JAYMGO010000018">
    <property type="protein sequence ID" value="KAL1257006.1"/>
    <property type="molecule type" value="Genomic_DNA"/>
</dbReference>
<name>A0ABR3LYD2_9TELE</name>
<comment type="caution">
    <text evidence="2">The sequence shown here is derived from an EMBL/GenBank/DDBJ whole genome shotgun (WGS) entry which is preliminary data.</text>
</comment>
<evidence type="ECO:0000313" key="2">
    <source>
        <dbReference type="EMBL" id="KAL1257006.1"/>
    </source>
</evidence>
<organism evidence="2 3">
    <name type="scientific">Cirrhinus molitorella</name>
    <name type="common">mud carp</name>
    <dbReference type="NCBI Taxonomy" id="172907"/>
    <lineage>
        <taxon>Eukaryota</taxon>
        <taxon>Metazoa</taxon>
        <taxon>Chordata</taxon>
        <taxon>Craniata</taxon>
        <taxon>Vertebrata</taxon>
        <taxon>Euteleostomi</taxon>
        <taxon>Actinopterygii</taxon>
        <taxon>Neopterygii</taxon>
        <taxon>Teleostei</taxon>
        <taxon>Ostariophysi</taxon>
        <taxon>Cypriniformes</taxon>
        <taxon>Cyprinidae</taxon>
        <taxon>Labeoninae</taxon>
        <taxon>Labeonini</taxon>
        <taxon>Cirrhinus</taxon>
    </lineage>
</organism>
<keyword evidence="3" id="KW-1185">Reference proteome</keyword>
<protein>
    <submittedName>
        <fullName evidence="2">Uncharacterized protein</fullName>
    </submittedName>
</protein>
<dbReference type="Proteomes" id="UP001558613">
    <property type="component" value="Unassembled WGS sequence"/>
</dbReference>
<evidence type="ECO:0000256" key="1">
    <source>
        <dbReference type="SAM" id="MobiDB-lite"/>
    </source>
</evidence>
<reference evidence="2 3" key="1">
    <citation type="submission" date="2023-09" db="EMBL/GenBank/DDBJ databases">
        <authorList>
            <person name="Wang M."/>
        </authorList>
    </citation>
    <scope>NUCLEOTIDE SEQUENCE [LARGE SCALE GENOMIC DNA]</scope>
    <source>
        <strain evidence="2">GT-2023</strain>
        <tissue evidence="2">Liver</tissue>
    </source>
</reference>
<proteinExistence type="predicted"/>
<feature type="region of interest" description="Disordered" evidence="1">
    <location>
        <begin position="61"/>
        <end position="92"/>
    </location>
</feature>
<gene>
    <name evidence="2" type="ORF">QQF64_012551</name>
</gene>
<evidence type="ECO:0000313" key="3">
    <source>
        <dbReference type="Proteomes" id="UP001558613"/>
    </source>
</evidence>
<sequence>MMLPTSSSLKVRDPVVFAWGFPSSSQECLFTRKRCLRDPSEKFQRDPVQNPAALLQMLVSGKRQDSANTSKRNPGVCKQEDSRGRETARRGL</sequence>
<feature type="compositionally biased region" description="Basic and acidic residues" evidence="1">
    <location>
        <begin position="78"/>
        <end position="92"/>
    </location>
</feature>
<accession>A0ABR3LYD2</accession>